<organism evidence="1 2">
    <name type="scientific">Alternaria atra</name>
    <dbReference type="NCBI Taxonomy" id="119953"/>
    <lineage>
        <taxon>Eukaryota</taxon>
        <taxon>Fungi</taxon>
        <taxon>Dikarya</taxon>
        <taxon>Ascomycota</taxon>
        <taxon>Pezizomycotina</taxon>
        <taxon>Dothideomycetes</taxon>
        <taxon>Pleosporomycetidae</taxon>
        <taxon>Pleosporales</taxon>
        <taxon>Pleosporineae</taxon>
        <taxon>Pleosporaceae</taxon>
        <taxon>Alternaria</taxon>
        <taxon>Alternaria sect. Ulocladioides</taxon>
    </lineage>
</organism>
<dbReference type="Proteomes" id="UP000676310">
    <property type="component" value="Unassembled WGS sequence"/>
</dbReference>
<evidence type="ECO:0008006" key="3">
    <source>
        <dbReference type="Google" id="ProtNLM"/>
    </source>
</evidence>
<reference evidence="1" key="1">
    <citation type="submission" date="2021-05" db="EMBL/GenBank/DDBJ databases">
        <authorList>
            <person name="Stam R."/>
        </authorList>
    </citation>
    <scope>NUCLEOTIDE SEQUENCE</scope>
    <source>
        <strain evidence="1">CS162</strain>
    </source>
</reference>
<dbReference type="OrthoDB" id="5314997at2759"/>
<evidence type="ECO:0000313" key="2">
    <source>
        <dbReference type="Proteomes" id="UP000676310"/>
    </source>
</evidence>
<evidence type="ECO:0000313" key="1">
    <source>
        <dbReference type="EMBL" id="CAG5181252.1"/>
    </source>
</evidence>
<dbReference type="GeneID" id="67021915"/>
<keyword evidence="2" id="KW-1185">Reference proteome</keyword>
<protein>
    <recommendedName>
        <fullName evidence="3">F-box domain-containing protein</fullName>
    </recommendedName>
</protein>
<sequence>MAPSRMPDEPFRFLDLPKELRLIVYENLPRTVGNTTINLSYEDLPLHYKRPMSFFTLIHRSTTISILCVCKEIYAEAVDIIHKTIRNFILEASPKIAGTLQPIHLSDPLGPLMRATARDFDHLRNRFGFSRDGKSMIPVLSHDDLISGCLYLAIRYFDYDELYGSQQHAAPGSLIDYRSKTPLFLKHLAEARETTAEWDIEDLPEQFYNGPALFLPGSLKAQLPSIPHDSACKESKRAINTFITTASIQLLYHHIKRVSDSALGNPYIEFVNYSPIHEQMIRSIDASQREVLCMRRMLDAFNVADHRSICYDFGVHVKLSGYVVVEEGQQPWLKQNAIMRLPVQGSDSNFRGWERLEKPIDGVGGVAICRESMTKEEWEEGWLANDFENKADFHDSHNMTFATDTAMEL</sequence>
<dbReference type="EMBL" id="CAJRGZ010000025">
    <property type="protein sequence ID" value="CAG5181252.1"/>
    <property type="molecule type" value="Genomic_DNA"/>
</dbReference>
<comment type="caution">
    <text evidence="1">The sequence shown here is derived from an EMBL/GenBank/DDBJ whole genome shotgun (WGS) entry which is preliminary data.</text>
</comment>
<dbReference type="RefSeq" id="XP_043173238.1">
    <property type="nucleotide sequence ID" value="XM_043317303.1"/>
</dbReference>
<gene>
    <name evidence="1" type="ORF">ALTATR162_LOCUS9669</name>
</gene>
<proteinExistence type="predicted"/>
<name>A0A8J2I872_9PLEO</name>
<dbReference type="AlphaFoldDB" id="A0A8J2I872"/>
<accession>A0A8J2I872</accession>